<evidence type="ECO:0000313" key="2">
    <source>
        <dbReference type="EMBL" id="KAK3318447.1"/>
    </source>
</evidence>
<protein>
    <submittedName>
        <fullName evidence="2">TAP42-like protein</fullName>
    </submittedName>
</protein>
<organism evidence="2 3">
    <name type="scientific">Apodospora peruviana</name>
    <dbReference type="NCBI Taxonomy" id="516989"/>
    <lineage>
        <taxon>Eukaryota</taxon>
        <taxon>Fungi</taxon>
        <taxon>Dikarya</taxon>
        <taxon>Ascomycota</taxon>
        <taxon>Pezizomycotina</taxon>
        <taxon>Sordariomycetes</taxon>
        <taxon>Sordariomycetidae</taxon>
        <taxon>Sordariales</taxon>
        <taxon>Lasiosphaeriaceae</taxon>
        <taxon>Apodospora</taxon>
    </lineage>
</organism>
<dbReference type="GO" id="GO:0009966">
    <property type="term" value="P:regulation of signal transduction"/>
    <property type="evidence" value="ECO:0007669"/>
    <property type="project" value="InterPro"/>
</dbReference>
<dbReference type="AlphaFoldDB" id="A0AAE0I5A6"/>
<dbReference type="Gene3D" id="1.25.40.540">
    <property type="entry name" value="TAP42-like family"/>
    <property type="match status" value="1"/>
</dbReference>
<evidence type="ECO:0000313" key="3">
    <source>
        <dbReference type="Proteomes" id="UP001283341"/>
    </source>
</evidence>
<dbReference type="GO" id="GO:0051721">
    <property type="term" value="F:protein phosphatase 2A binding"/>
    <property type="evidence" value="ECO:0007669"/>
    <property type="project" value="TreeGrafter"/>
</dbReference>
<name>A0AAE0I5A6_9PEZI</name>
<reference evidence="2" key="2">
    <citation type="submission" date="2023-06" db="EMBL/GenBank/DDBJ databases">
        <authorList>
            <consortium name="Lawrence Berkeley National Laboratory"/>
            <person name="Haridas S."/>
            <person name="Hensen N."/>
            <person name="Bonometti L."/>
            <person name="Westerberg I."/>
            <person name="Brannstrom I.O."/>
            <person name="Guillou S."/>
            <person name="Cros-Aarteil S."/>
            <person name="Calhoun S."/>
            <person name="Kuo A."/>
            <person name="Mondo S."/>
            <person name="Pangilinan J."/>
            <person name="Riley R."/>
            <person name="Labutti K."/>
            <person name="Andreopoulos B."/>
            <person name="Lipzen A."/>
            <person name="Chen C."/>
            <person name="Yanf M."/>
            <person name="Daum C."/>
            <person name="Ng V."/>
            <person name="Clum A."/>
            <person name="Steindorff A."/>
            <person name="Ohm R."/>
            <person name="Martin F."/>
            <person name="Silar P."/>
            <person name="Natvig D."/>
            <person name="Lalanne C."/>
            <person name="Gautier V."/>
            <person name="Ament-Velasquez S.L."/>
            <person name="Kruys A."/>
            <person name="Hutchinson M.I."/>
            <person name="Powell A.J."/>
            <person name="Barry K."/>
            <person name="Miller A.N."/>
            <person name="Grigoriev I.V."/>
            <person name="Debuchy R."/>
            <person name="Gladieux P."/>
            <person name="Thoren M.H."/>
            <person name="Johannesson H."/>
        </authorList>
    </citation>
    <scope>NUCLEOTIDE SEQUENCE</scope>
    <source>
        <strain evidence="2">CBS 118394</strain>
    </source>
</reference>
<feature type="region of interest" description="Disordered" evidence="1">
    <location>
        <begin position="236"/>
        <end position="263"/>
    </location>
</feature>
<dbReference type="PANTHER" id="PTHR10933:SF9">
    <property type="entry name" value="IMMUNOGLOBULIN-BINDING PROTEIN 1"/>
    <property type="match status" value="1"/>
</dbReference>
<feature type="compositionally biased region" description="Basic and acidic residues" evidence="1">
    <location>
        <begin position="252"/>
        <end position="263"/>
    </location>
</feature>
<dbReference type="InterPro" id="IPR038511">
    <property type="entry name" value="TAP42/TAP46-like_sf"/>
</dbReference>
<dbReference type="PANTHER" id="PTHR10933">
    <property type="entry name" value="IMMUNOGLOBULIN-BINDING PROTEIN 1"/>
    <property type="match status" value="1"/>
</dbReference>
<dbReference type="Proteomes" id="UP001283341">
    <property type="component" value="Unassembled WGS sequence"/>
</dbReference>
<dbReference type="InterPro" id="IPR007304">
    <property type="entry name" value="TAP46-like"/>
</dbReference>
<dbReference type="EMBL" id="JAUEDM010000004">
    <property type="protein sequence ID" value="KAK3318447.1"/>
    <property type="molecule type" value="Genomic_DNA"/>
</dbReference>
<proteinExistence type="predicted"/>
<accession>A0AAE0I5A6</accession>
<reference evidence="2" key="1">
    <citation type="journal article" date="2023" name="Mol. Phylogenet. Evol.">
        <title>Genome-scale phylogeny and comparative genomics of the fungal order Sordariales.</title>
        <authorList>
            <person name="Hensen N."/>
            <person name="Bonometti L."/>
            <person name="Westerberg I."/>
            <person name="Brannstrom I.O."/>
            <person name="Guillou S."/>
            <person name="Cros-Aarteil S."/>
            <person name="Calhoun S."/>
            <person name="Haridas S."/>
            <person name="Kuo A."/>
            <person name="Mondo S."/>
            <person name="Pangilinan J."/>
            <person name="Riley R."/>
            <person name="LaButti K."/>
            <person name="Andreopoulos B."/>
            <person name="Lipzen A."/>
            <person name="Chen C."/>
            <person name="Yan M."/>
            <person name="Daum C."/>
            <person name="Ng V."/>
            <person name="Clum A."/>
            <person name="Steindorff A."/>
            <person name="Ohm R.A."/>
            <person name="Martin F."/>
            <person name="Silar P."/>
            <person name="Natvig D.O."/>
            <person name="Lalanne C."/>
            <person name="Gautier V."/>
            <person name="Ament-Velasquez S.L."/>
            <person name="Kruys A."/>
            <person name="Hutchinson M.I."/>
            <person name="Powell A.J."/>
            <person name="Barry K."/>
            <person name="Miller A.N."/>
            <person name="Grigoriev I.V."/>
            <person name="Debuchy R."/>
            <person name="Gladieux P."/>
            <person name="Hiltunen Thoren M."/>
            <person name="Johannesson H."/>
        </authorList>
    </citation>
    <scope>NUCLEOTIDE SEQUENCE</scope>
    <source>
        <strain evidence="2">CBS 118394</strain>
    </source>
</reference>
<keyword evidence="3" id="KW-1185">Reference proteome</keyword>
<sequence length="381" mass="42770">MDKEDEPRSLKEIFADADSKRLSLEQAHDTTSDSYTETVSAAVKGYQDCLRLINTFSIFSPNETLEDISTSDLPYLLINFHLAELTQKLPSASPQERKRTLSSARDSYERYLHLLDSYELLPQTYKKLLEQYTESPSTFSTVSTSDPAARRNSKMANYKAEKELRVRLSFLRSQPEYANFDNPDTATANTGADEEAVRDVHLAHLNYSSHMTFQSLEGLNRELDVLALAPEPLLPSLVSSGGGGLSNESEDDPRRRERERANEAARLDMPLRRLQSTLGGPLLTKQGKPLQPFTLVNDRQELTKGVFRPGHNLPTMSIDEYLEEERRRGGIIEGGGEASWARPEPDEDDIDKADAETLKARAWDEYVEANPKGSGNTLNRG</sequence>
<dbReference type="Pfam" id="PF04177">
    <property type="entry name" value="TAP42"/>
    <property type="match status" value="1"/>
</dbReference>
<comment type="caution">
    <text evidence="2">The sequence shown here is derived from an EMBL/GenBank/DDBJ whole genome shotgun (WGS) entry which is preliminary data.</text>
</comment>
<gene>
    <name evidence="2" type="ORF">B0H66DRAFT_603033</name>
</gene>
<evidence type="ECO:0000256" key="1">
    <source>
        <dbReference type="SAM" id="MobiDB-lite"/>
    </source>
</evidence>
<dbReference type="GO" id="GO:0035303">
    <property type="term" value="P:regulation of dephosphorylation"/>
    <property type="evidence" value="ECO:0007669"/>
    <property type="project" value="TreeGrafter"/>
</dbReference>
<dbReference type="GO" id="GO:0005829">
    <property type="term" value="C:cytosol"/>
    <property type="evidence" value="ECO:0007669"/>
    <property type="project" value="TreeGrafter"/>
</dbReference>